<keyword evidence="14" id="KW-1185">Reference proteome</keyword>
<comment type="catalytic activity">
    <reaction evidence="9">
        <text>a long chain fatty alcohol + a fatty acyl-CoA = a long-chain alcohol wax ester + CoA</text>
        <dbReference type="Rhea" id="RHEA:38443"/>
        <dbReference type="ChEBI" id="CHEBI:17135"/>
        <dbReference type="ChEBI" id="CHEBI:57287"/>
        <dbReference type="ChEBI" id="CHEBI:77636"/>
        <dbReference type="ChEBI" id="CHEBI:235323"/>
        <dbReference type="EC" id="2.3.1.75"/>
    </reaction>
</comment>
<evidence type="ECO:0000256" key="3">
    <source>
        <dbReference type="ARBA" id="ARBA00004771"/>
    </source>
</evidence>
<gene>
    <name evidence="15" type="primary">LOC110782005</name>
</gene>
<evidence type="ECO:0000256" key="4">
    <source>
        <dbReference type="ARBA" id="ARBA00005189"/>
    </source>
</evidence>
<organism evidence="14 15">
    <name type="scientific">Spinacia oleracea</name>
    <name type="common">Spinach</name>
    <dbReference type="NCBI Taxonomy" id="3562"/>
    <lineage>
        <taxon>Eukaryota</taxon>
        <taxon>Viridiplantae</taxon>
        <taxon>Streptophyta</taxon>
        <taxon>Embryophyta</taxon>
        <taxon>Tracheophyta</taxon>
        <taxon>Spermatophyta</taxon>
        <taxon>Magnoliopsida</taxon>
        <taxon>eudicotyledons</taxon>
        <taxon>Gunneridae</taxon>
        <taxon>Pentapetalae</taxon>
        <taxon>Caryophyllales</taxon>
        <taxon>Chenopodiaceae</taxon>
        <taxon>Chenopodioideae</taxon>
        <taxon>Anserineae</taxon>
        <taxon>Spinacia</taxon>
    </lineage>
</organism>
<feature type="domain" description="O-acyltransferase WSD1-like N-terminal" evidence="12">
    <location>
        <begin position="81"/>
        <end position="269"/>
    </location>
</feature>
<evidence type="ECO:0000259" key="12">
    <source>
        <dbReference type="Pfam" id="PF03007"/>
    </source>
</evidence>
<accession>A0ABM3RDU5</accession>
<dbReference type="Proteomes" id="UP000813463">
    <property type="component" value="Chromosome 2"/>
</dbReference>
<dbReference type="PANTHER" id="PTHR31650">
    <property type="entry name" value="O-ACYLTRANSFERASE (WSD1-LIKE) FAMILY PROTEIN"/>
    <property type="match status" value="1"/>
</dbReference>
<reference evidence="15" key="2">
    <citation type="submission" date="2025-08" db="UniProtKB">
        <authorList>
            <consortium name="RefSeq"/>
        </authorList>
    </citation>
    <scope>IDENTIFICATION</scope>
    <source>
        <tissue evidence="15">Leaf</tissue>
    </source>
</reference>
<reference evidence="14" key="1">
    <citation type="journal article" date="2021" name="Nat. Commun.">
        <title>Genomic analyses provide insights into spinach domestication and the genetic basis of agronomic traits.</title>
        <authorList>
            <person name="Cai X."/>
            <person name="Sun X."/>
            <person name="Xu C."/>
            <person name="Sun H."/>
            <person name="Wang X."/>
            <person name="Ge C."/>
            <person name="Zhang Z."/>
            <person name="Wang Q."/>
            <person name="Fei Z."/>
            <person name="Jiao C."/>
            <person name="Wang Q."/>
        </authorList>
    </citation>
    <scope>NUCLEOTIDE SEQUENCE [LARGE SCALE GENOMIC DNA]</scope>
    <source>
        <strain evidence="14">cv. Varoflay</strain>
    </source>
</reference>
<keyword evidence="7 15" id="KW-0012">Acyltransferase</keyword>
<proteinExistence type="inferred from homology"/>
<evidence type="ECO:0000256" key="6">
    <source>
        <dbReference type="ARBA" id="ARBA00022824"/>
    </source>
</evidence>
<feature type="region of interest" description="Disordered" evidence="11">
    <location>
        <begin position="1"/>
        <end position="24"/>
    </location>
</feature>
<evidence type="ECO:0000313" key="15">
    <source>
        <dbReference type="RefSeq" id="XP_056693793.1"/>
    </source>
</evidence>
<evidence type="ECO:0000256" key="11">
    <source>
        <dbReference type="SAM" id="MobiDB-lite"/>
    </source>
</evidence>
<evidence type="ECO:0000256" key="1">
    <source>
        <dbReference type="ARBA" id="ARBA00004162"/>
    </source>
</evidence>
<dbReference type="Pfam" id="PF03007">
    <property type="entry name" value="WS_DGAT_cat"/>
    <property type="match status" value="1"/>
</dbReference>
<comment type="pathway">
    <text evidence="4">Lipid metabolism.</text>
</comment>
<dbReference type="RefSeq" id="XP_056693793.1">
    <property type="nucleotide sequence ID" value="XM_056837815.1"/>
</dbReference>
<comment type="subcellular location">
    <subcellularLocation>
        <location evidence="1">Cell membrane</location>
        <topology evidence="1">Single-pass membrane protein</topology>
    </subcellularLocation>
    <subcellularLocation>
        <location evidence="2">Endoplasmic reticulum membrane</location>
    </subcellularLocation>
</comment>
<evidence type="ECO:0000256" key="9">
    <source>
        <dbReference type="ARBA" id="ARBA00047604"/>
    </source>
</evidence>
<comment type="similarity">
    <text evidence="8">In the N-terminal section; belongs to the long-chain O-acyltransferase family.</text>
</comment>
<dbReference type="InterPro" id="IPR009721">
    <property type="entry name" value="O-acyltransferase_WSD1_C"/>
</dbReference>
<evidence type="ECO:0000256" key="8">
    <source>
        <dbReference type="ARBA" id="ARBA00024360"/>
    </source>
</evidence>
<evidence type="ECO:0000313" key="14">
    <source>
        <dbReference type="Proteomes" id="UP000813463"/>
    </source>
</evidence>
<evidence type="ECO:0000259" key="13">
    <source>
        <dbReference type="Pfam" id="PF06974"/>
    </source>
</evidence>
<dbReference type="GO" id="GO:0016746">
    <property type="term" value="F:acyltransferase activity"/>
    <property type="evidence" value="ECO:0007669"/>
    <property type="project" value="UniProtKB-KW"/>
</dbReference>
<comment type="pathway">
    <text evidence="3">Glycerolipid metabolism; triacylglycerol biosynthesis.</text>
</comment>
<keyword evidence="5" id="KW-0808">Transferase</keyword>
<evidence type="ECO:0000256" key="2">
    <source>
        <dbReference type="ARBA" id="ARBA00004586"/>
    </source>
</evidence>
<evidence type="ECO:0000256" key="7">
    <source>
        <dbReference type="ARBA" id="ARBA00023315"/>
    </source>
</evidence>
<comment type="catalytic activity">
    <reaction evidence="10">
        <text>an acyl-CoA + a 1,2-diacyl-sn-glycerol = a triacyl-sn-glycerol + CoA</text>
        <dbReference type="Rhea" id="RHEA:10868"/>
        <dbReference type="ChEBI" id="CHEBI:17815"/>
        <dbReference type="ChEBI" id="CHEBI:57287"/>
        <dbReference type="ChEBI" id="CHEBI:58342"/>
        <dbReference type="ChEBI" id="CHEBI:64615"/>
        <dbReference type="EC" id="2.3.1.20"/>
    </reaction>
</comment>
<evidence type="ECO:0000256" key="10">
    <source>
        <dbReference type="ARBA" id="ARBA00048109"/>
    </source>
</evidence>
<evidence type="ECO:0000256" key="5">
    <source>
        <dbReference type="ARBA" id="ARBA00022679"/>
    </source>
</evidence>
<feature type="domain" description="O-acyltransferase WSD1 C-terminal" evidence="13">
    <location>
        <begin position="322"/>
        <end position="465"/>
    </location>
</feature>
<protein>
    <submittedName>
        <fullName evidence="15">Wax ester synthase/diacylglycerol acyltransferase 11</fullName>
    </submittedName>
</protein>
<sequence length="473" mass="52781">MTPNLQIVTNGGKPENDEAEPVSPTGQYFNSKVLSVCVLAILEIDVPIDDSCVIPQLRDVFLPMNPRFSSIMISDNKDVKQWKRVEVNLQDHVVVPSVPDGLSVESYDKYFDEYLTKITVDPLPQDRPLWELHVIKYPTSKAAGHFIWKLHHALGDGYTLMGVLLSGVNRADDPSLPLTFPSTRSSSLVTNNKMNIISWVPRTFSAIYNGVYNFGWSFLKSTCKADDKTPIRSGNEGLGFHPMKISTIELSLDQIKFIKTKLGATVNDILAGIIFLGVRKYMQATDTESGNSESTALVLFNTRNIGGYMTAEQMKKAQMKIWGNQFAFLHIAIPQLINDKCSNPLDYVYEARKQISRFKSSPSVYLTAQCLELLRKCKGPEAAAEFIQSTTNKASILMTNMIGPIERVTMVDHPVKGMHFMVTGSPQSLVLTIMSYMQTVRIGVGIEKGFIDSHRLESCIKNAFELTYEAATN</sequence>
<dbReference type="PANTHER" id="PTHR31650:SF34">
    <property type="entry name" value="O-ACYLTRANSFERASE WSD1-LIKE ISOFORM X1"/>
    <property type="match status" value="1"/>
</dbReference>
<dbReference type="Pfam" id="PF06974">
    <property type="entry name" value="WS_DGAT_C"/>
    <property type="match status" value="1"/>
</dbReference>
<name>A0ABM3RDU5_SPIOL</name>
<dbReference type="GeneID" id="110782005"/>
<dbReference type="InterPro" id="IPR004255">
    <property type="entry name" value="O-acyltransferase_WSD1_N"/>
</dbReference>
<keyword evidence="6" id="KW-0256">Endoplasmic reticulum</keyword>
<dbReference type="InterPro" id="IPR045034">
    <property type="entry name" value="O-acyltransferase_WSD1-like"/>
</dbReference>